<evidence type="ECO:0000259" key="4">
    <source>
        <dbReference type="Pfam" id="PF03328"/>
    </source>
</evidence>
<dbReference type="InterPro" id="IPR015813">
    <property type="entry name" value="Pyrv/PenolPyrv_kinase-like_dom"/>
</dbReference>
<dbReference type="GO" id="GO:0046872">
    <property type="term" value="F:metal ion binding"/>
    <property type="evidence" value="ECO:0007669"/>
    <property type="project" value="UniProtKB-KW"/>
</dbReference>
<keyword evidence="7" id="KW-1185">Reference proteome</keyword>
<dbReference type="Pfam" id="PF03328">
    <property type="entry name" value="HpcH_HpaI"/>
    <property type="match status" value="1"/>
</dbReference>
<dbReference type="SUPFAM" id="SSF51621">
    <property type="entry name" value="Phosphoenolpyruvate/pyruvate domain"/>
    <property type="match status" value="1"/>
</dbReference>
<dbReference type="InParanoid" id="A0A3A9J2H4"/>
<evidence type="ECO:0000313" key="5">
    <source>
        <dbReference type="EMBL" id="RKK01387.1"/>
    </source>
</evidence>
<keyword evidence="3" id="KW-0456">Lyase</keyword>
<evidence type="ECO:0000313" key="6">
    <source>
        <dbReference type="EMBL" id="RMI25417.1"/>
    </source>
</evidence>
<dbReference type="InterPro" id="IPR040442">
    <property type="entry name" value="Pyrv_kinase-like_dom_sf"/>
</dbReference>
<dbReference type="PANTHER" id="PTHR30502">
    <property type="entry name" value="2-KETO-3-DEOXY-L-RHAMNONATE ALDOLASE"/>
    <property type="match status" value="1"/>
</dbReference>
<proteinExistence type="inferred from homology"/>
<protein>
    <submittedName>
        <fullName evidence="5">2,4-dihydroxyhept-2-ene-1,7-dioic acid aldolase</fullName>
    </submittedName>
</protein>
<dbReference type="GO" id="GO:0005737">
    <property type="term" value="C:cytoplasm"/>
    <property type="evidence" value="ECO:0007669"/>
    <property type="project" value="TreeGrafter"/>
</dbReference>
<dbReference type="InterPro" id="IPR005000">
    <property type="entry name" value="Aldolase/citrate-lyase_domain"/>
</dbReference>
<dbReference type="GO" id="GO:0016832">
    <property type="term" value="F:aldehyde-lyase activity"/>
    <property type="evidence" value="ECO:0007669"/>
    <property type="project" value="TreeGrafter"/>
</dbReference>
<gene>
    <name evidence="5" type="ORF">D6Z83_25245</name>
    <name evidence="6" type="ORF">EBE87_09785</name>
</gene>
<comment type="similarity">
    <text evidence="1">Belongs to the HpcH/HpaI aldolase family.</text>
</comment>
<evidence type="ECO:0000256" key="1">
    <source>
        <dbReference type="ARBA" id="ARBA00005568"/>
    </source>
</evidence>
<evidence type="ECO:0000313" key="7">
    <source>
        <dbReference type="Proteomes" id="UP000274097"/>
    </source>
</evidence>
<keyword evidence="2" id="KW-0479">Metal-binding</keyword>
<evidence type="ECO:0000313" key="8">
    <source>
        <dbReference type="Proteomes" id="UP000278036"/>
    </source>
</evidence>
<sequence length="253" mass="26826">MPNPMKDAWRAGRAVVNGWISIPSAFGAELMAKAGFDALTVDMQHGIQDYASAVACMQAIAAHPVVPVVRVPWNEPGIIGKVLDAGAMGVICPMVNSAAEARALVDACRYPPLGQRSFGPIRAAIYGQAGSYFATANEDVAVIAMIETKQALDNLESILDVPGIDGVYIGPGDLGLSMGLQPMLDRKEPEVLAAYDRVLEQANKRGIIAGIHNATPEYALTMVQRGFRFVTVYNDAATVATGAIRDVAVMRKG</sequence>
<dbReference type="AlphaFoldDB" id="A0A3A9J2H4"/>
<dbReference type="Proteomes" id="UP000278036">
    <property type="component" value="Unassembled WGS sequence"/>
</dbReference>
<dbReference type="InterPro" id="IPR050251">
    <property type="entry name" value="HpcH-HpaI_aldolase"/>
</dbReference>
<dbReference type="OrthoDB" id="9802624at2"/>
<dbReference type="PANTHER" id="PTHR30502:SF0">
    <property type="entry name" value="PHOSPHOENOLPYRUVATE CARBOXYLASE FAMILY PROTEIN"/>
    <property type="match status" value="1"/>
</dbReference>
<dbReference type="Gene3D" id="3.20.20.60">
    <property type="entry name" value="Phosphoenolpyruvate-binding domains"/>
    <property type="match status" value="1"/>
</dbReference>
<accession>A0A3A9J2H4</accession>
<organism evidence="5 8">
    <name type="scientific">Teichococcus wenyumeiae</name>
    <dbReference type="NCBI Taxonomy" id="2478470"/>
    <lineage>
        <taxon>Bacteria</taxon>
        <taxon>Pseudomonadati</taxon>
        <taxon>Pseudomonadota</taxon>
        <taxon>Alphaproteobacteria</taxon>
        <taxon>Acetobacterales</taxon>
        <taxon>Roseomonadaceae</taxon>
        <taxon>Roseomonas</taxon>
    </lineage>
</organism>
<reference evidence="5 8" key="1">
    <citation type="submission" date="2018-09" db="EMBL/GenBank/DDBJ databases">
        <title>Roseomonas sp. nov., isolated from feces of Tibetan antelopes in the Qinghai-Tibet plateau, China.</title>
        <authorList>
            <person name="Tian Z."/>
        </authorList>
    </citation>
    <scope>NUCLEOTIDE SEQUENCE [LARGE SCALE GENOMIC DNA]</scope>
    <source>
        <strain evidence="6 7">Z23</strain>
        <strain evidence="5 8">Z24</strain>
    </source>
</reference>
<dbReference type="EMBL" id="RAQU01000281">
    <property type="protein sequence ID" value="RKK01387.1"/>
    <property type="molecule type" value="Genomic_DNA"/>
</dbReference>
<dbReference type="RefSeq" id="WP_120640896.1">
    <property type="nucleotide sequence ID" value="NZ_RAQU01000281.1"/>
</dbReference>
<evidence type="ECO:0000256" key="3">
    <source>
        <dbReference type="ARBA" id="ARBA00023239"/>
    </source>
</evidence>
<name>A0A3A9J2H4_9PROT</name>
<dbReference type="FunCoup" id="A0A3A9J2H4">
    <property type="interactions" value="273"/>
</dbReference>
<evidence type="ECO:0000256" key="2">
    <source>
        <dbReference type="ARBA" id="ARBA00022723"/>
    </source>
</evidence>
<dbReference type="Proteomes" id="UP000274097">
    <property type="component" value="Unassembled WGS sequence"/>
</dbReference>
<feature type="domain" description="HpcH/HpaI aldolase/citrate lyase" evidence="4">
    <location>
        <begin position="28"/>
        <end position="232"/>
    </location>
</feature>
<comment type="caution">
    <text evidence="5">The sequence shown here is derived from an EMBL/GenBank/DDBJ whole genome shotgun (WGS) entry which is preliminary data.</text>
</comment>
<dbReference type="EMBL" id="RFLX01000005">
    <property type="protein sequence ID" value="RMI25417.1"/>
    <property type="molecule type" value="Genomic_DNA"/>
</dbReference>